<accession>A0ABU0U1Y8</accession>
<dbReference type="SUPFAM" id="SSF53448">
    <property type="entry name" value="Nucleotide-diphospho-sugar transferases"/>
    <property type="match status" value="1"/>
</dbReference>
<dbReference type="RefSeq" id="WP_307184899.1">
    <property type="nucleotide sequence ID" value="NZ_JAUTBA010000001.1"/>
</dbReference>
<dbReference type="Pfam" id="PF00535">
    <property type="entry name" value="Glycos_transf_2"/>
    <property type="match status" value="1"/>
</dbReference>
<name>A0ABU0U1Y8_9SPHI</name>
<reference evidence="2 3" key="1">
    <citation type="submission" date="2023-07" db="EMBL/GenBank/DDBJ databases">
        <title>Functional and genomic diversity of the sorghum phyllosphere microbiome.</title>
        <authorList>
            <person name="Shade A."/>
        </authorList>
    </citation>
    <scope>NUCLEOTIDE SEQUENCE [LARGE SCALE GENOMIC DNA]</scope>
    <source>
        <strain evidence="2 3">SORGH_AS_0892</strain>
    </source>
</reference>
<dbReference type="Proteomes" id="UP001244640">
    <property type="component" value="Unassembled WGS sequence"/>
</dbReference>
<proteinExistence type="predicted"/>
<keyword evidence="3" id="KW-1185">Reference proteome</keyword>
<feature type="domain" description="Glycosyltransferase 2-like" evidence="1">
    <location>
        <begin position="9"/>
        <end position="155"/>
    </location>
</feature>
<dbReference type="EMBL" id="JAUTBA010000001">
    <property type="protein sequence ID" value="MDQ1148972.1"/>
    <property type="molecule type" value="Genomic_DNA"/>
</dbReference>
<dbReference type="InterPro" id="IPR029044">
    <property type="entry name" value="Nucleotide-diphossugar_trans"/>
</dbReference>
<evidence type="ECO:0000313" key="2">
    <source>
        <dbReference type="EMBL" id="MDQ1148972.1"/>
    </source>
</evidence>
<dbReference type="PANTHER" id="PTHR43685:SF11">
    <property type="entry name" value="GLYCOSYLTRANSFERASE TAGX-RELATED"/>
    <property type="match status" value="1"/>
</dbReference>
<gene>
    <name evidence="2" type="ORF">QE382_000956</name>
</gene>
<evidence type="ECO:0000313" key="3">
    <source>
        <dbReference type="Proteomes" id="UP001244640"/>
    </source>
</evidence>
<dbReference type="InterPro" id="IPR050834">
    <property type="entry name" value="Glycosyltransf_2"/>
</dbReference>
<comment type="caution">
    <text evidence="2">The sequence shown here is derived from an EMBL/GenBank/DDBJ whole genome shotgun (WGS) entry which is preliminary data.</text>
</comment>
<sequence length="336" mass="38920">MISSSPRVTVLMTAFNTEKYIGEAIQSILNQSYTQFELLIINDASTDNTLREIEKFKDNRISVLNNTTNKGVVISRNRALTEARGEFIAIMDSDDIAVPNRLASLVDKFDENPHLALIGTHARIIDSDGNLTGATYNVETNPKLLPILLFFGNSFAHSSVMMKSSVFREFGGYRIPLSEDYDLFFRISTKYPVLNINEYFLLYREHPQGISKKYAVELENQIMPIKGAILKILGLPSALKYQKMLTHPFEWSDITIDDYKDFYIQLFDRVIPETERSIEVKKFIFEKWYDVIMKNGGRNTVILFFSKPFFSWGHITFKQFRRVFKRSIKNILKKQK</sequence>
<organism evidence="2 3">
    <name type="scientific">Sphingobacterium zeae</name>
    <dbReference type="NCBI Taxonomy" id="1776859"/>
    <lineage>
        <taxon>Bacteria</taxon>
        <taxon>Pseudomonadati</taxon>
        <taxon>Bacteroidota</taxon>
        <taxon>Sphingobacteriia</taxon>
        <taxon>Sphingobacteriales</taxon>
        <taxon>Sphingobacteriaceae</taxon>
        <taxon>Sphingobacterium</taxon>
    </lineage>
</organism>
<protein>
    <submittedName>
        <fullName evidence="2">Glycosyltransferase involved in cell wall biosynthesis</fullName>
    </submittedName>
</protein>
<dbReference type="InterPro" id="IPR001173">
    <property type="entry name" value="Glyco_trans_2-like"/>
</dbReference>
<evidence type="ECO:0000259" key="1">
    <source>
        <dbReference type="Pfam" id="PF00535"/>
    </source>
</evidence>
<dbReference type="PANTHER" id="PTHR43685">
    <property type="entry name" value="GLYCOSYLTRANSFERASE"/>
    <property type="match status" value="1"/>
</dbReference>
<dbReference type="Gene3D" id="3.90.550.10">
    <property type="entry name" value="Spore Coat Polysaccharide Biosynthesis Protein SpsA, Chain A"/>
    <property type="match status" value="1"/>
</dbReference>